<feature type="transmembrane region" description="Helical" evidence="7">
    <location>
        <begin position="358"/>
        <end position="391"/>
    </location>
</feature>
<dbReference type="Pfam" id="PF12166">
    <property type="entry name" value="Piezo_cap"/>
    <property type="match status" value="1"/>
</dbReference>
<feature type="compositionally biased region" description="Basic and acidic residues" evidence="6">
    <location>
        <begin position="1963"/>
        <end position="1972"/>
    </location>
</feature>
<gene>
    <name evidence="11" type="ORF">C3747_25g151</name>
</gene>
<dbReference type="VEuPathDB" id="TriTrypDB:TCDM_03561"/>
<evidence type="ECO:0000259" key="8">
    <source>
        <dbReference type="Pfam" id="PF12166"/>
    </source>
</evidence>
<dbReference type="VEuPathDB" id="TriTrypDB:TcCLB.506435.20"/>
<dbReference type="Proteomes" id="UP000246078">
    <property type="component" value="Unassembled WGS sequence"/>
</dbReference>
<dbReference type="Pfam" id="PF24874">
    <property type="entry name" value="Piezo_THU9_anchor"/>
    <property type="match status" value="1"/>
</dbReference>
<evidence type="ECO:0000259" key="9">
    <source>
        <dbReference type="Pfam" id="PF23188"/>
    </source>
</evidence>
<feature type="transmembrane region" description="Helical" evidence="7">
    <location>
        <begin position="1877"/>
        <end position="1898"/>
    </location>
</feature>
<evidence type="ECO:0000256" key="3">
    <source>
        <dbReference type="ARBA" id="ARBA00022692"/>
    </source>
</evidence>
<feature type="transmembrane region" description="Helical" evidence="7">
    <location>
        <begin position="1408"/>
        <end position="1430"/>
    </location>
</feature>
<feature type="transmembrane region" description="Helical" evidence="7">
    <location>
        <begin position="397"/>
        <end position="418"/>
    </location>
</feature>
<feature type="region of interest" description="Disordered" evidence="6">
    <location>
        <begin position="576"/>
        <end position="607"/>
    </location>
</feature>
<feature type="transmembrane region" description="Helical" evidence="7">
    <location>
        <begin position="2091"/>
        <end position="2110"/>
    </location>
</feature>
<evidence type="ECO:0000256" key="6">
    <source>
        <dbReference type="SAM" id="MobiDB-lite"/>
    </source>
</evidence>
<dbReference type="GO" id="GO:0005261">
    <property type="term" value="F:monoatomic cation channel activity"/>
    <property type="evidence" value="ECO:0007669"/>
    <property type="project" value="TreeGrafter"/>
</dbReference>
<evidence type="ECO:0000256" key="1">
    <source>
        <dbReference type="ARBA" id="ARBA00004141"/>
    </source>
</evidence>
<feature type="region of interest" description="Disordered" evidence="6">
    <location>
        <begin position="1963"/>
        <end position="1993"/>
    </location>
</feature>
<comment type="subcellular location">
    <subcellularLocation>
        <location evidence="1">Membrane</location>
        <topology evidence="1">Multi-pass membrane protein</topology>
    </subcellularLocation>
</comment>
<feature type="transmembrane region" description="Helical" evidence="7">
    <location>
        <begin position="1215"/>
        <end position="1231"/>
    </location>
</feature>
<dbReference type="VEuPathDB" id="TriTrypDB:TCDM_03560"/>
<feature type="transmembrane region" description="Helical" evidence="7">
    <location>
        <begin position="28"/>
        <end position="52"/>
    </location>
</feature>
<dbReference type="GO" id="GO:0050982">
    <property type="term" value="P:detection of mechanical stimulus"/>
    <property type="evidence" value="ECO:0007669"/>
    <property type="project" value="TreeGrafter"/>
</dbReference>
<dbReference type="PANTHER" id="PTHR13167:SF25">
    <property type="entry name" value="PIEZO-TYPE MECHANOSENSITIVE ION CHANNEL COMPONENT"/>
    <property type="match status" value="1"/>
</dbReference>
<dbReference type="VEuPathDB" id="TriTrypDB:Tc_MARK_2619"/>
<dbReference type="GO" id="GO:0016020">
    <property type="term" value="C:membrane"/>
    <property type="evidence" value="ECO:0007669"/>
    <property type="project" value="UniProtKB-SubCell"/>
</dbReference>
<evidence type="ECO:0000313" key="11">
    <source>
        <dbReference type="EMBL" id="PWV16116.1"/>
    </source>
</evidence>
<dbReference type="VEuPathDB" id="TriTrypDB:C4B63_20g32"/>
<feature type="transmembrane region" description="Helical" evidence="7">
    <location>
        <begin position="430"/>
        <end position="463"/>
    </location>
</feature>
<protein>
    <submittedName>
        <fullName evidence="11">Uncharacterized protein</fullName>
    </submittedName>
</protein>
<dbReference type="PANTHER" id="PTHR13167">
    <property type="entry name" value="PIEZO-TYPE MECHANOSENSITIVE ION CHANNEL COMPONENT"/>
    <property type="match status" value="1"/>
</dbReference>
<keyword evidence="4 7" id="KW-1133">Transmembrane helix</keyword>
<organism evidence="11 12">
    <name type="scientific">Trypanosoma cruzi</name>
    <dbReference type="NCBI Taxonomy" id="5693"/>
    <lineage>
        <taxon>Eukaryota</taxon>
        <taxon>Discoba</taxon>
        <taxon>Euglenozoa</taxon>
        <taxon>Kinetoplastea</taxon>
        <taxon>Metakinetoplastina</taxon>
        <taxon>Trypanosomatida</taxon>
        <taxon>Trypanosomatidae</taxon>
        <taxon>Trypanosoma</taxon>
        <taxon>Schizotrypanum</taxon>
    </lineage>
</organism>
<dbReference type="InterPro" id="IPR027272">
    <property type="entry name" value="Piezo"/>
</dbReference>
<feature type="transmembrane region" description="Helical" evidence="7">
    <location>
        <begin position="143"/>
        <end position="167"/>
    </location>
</feature>
<dbReference type="VEuPathDB" id="TriTrypDB:TcCLB.506265.20"/>
<evidence type="ECO:0000259" key="10">
    <source>
        <dbReference type="Pfam" id="PF24874"/>
    </source>
</evidence>
<dbReference type="Pfam" id="PF23188">
    <property type="entry name" value="THU_Piezo1"/>
    <property type="match status" value="1"/>
</dbReference>
<feature type="transmembrane region" description="Helical" evidence="7">
    <location>
        <begin position="928"/>
        <end position="949"/>
    </location>
</feature>
<feature type="domain" description="Piezo THU9 and anchor" evidence="10">
    <location>
        <begin position="2087"/>
        <end position="2319"/>
    </location>
</feature>
<feature type="transmembrane region" description="Helical" evidence="7">
    <location>
        <begin position="725"/>
        <end position="751"/>
    </location>
</feature>
<dbReference type="VEuPathDB" id="TriTrypDB:TCSYLVIO_003924"/>
<feature type="transmembrane region" description="Helical" evidence="7">
    <location>
        <begin position="1342"/>
        <end position="1358"/>
    </location>
</feature>
<feature type="transmembrane region" description="Helical" evidence="7">
    <location>
        <begin position="1548"/>
        <end position="1566"/>
    </location>
</feature>
<dbReference type="InterPro" id="IPR031334">
    <property type="entry name" value="Piezo_cap_dom"/>
</dbReference>
<dbReference type="VEuPathDB" id="TriTrypDB:ECC02_007103"/>
<proteinExistence type="inferred from homology"/>
<feature type="transmembrane region" description="Helical" evidence="7">
    <location>
        <begin position="1611"/>
        <end position="1632"/>
    </location>
</feature>
<feature type="transmembrane region" description="Helical" evidence="7">
    <location>
        <begin position="890"/>
        <end position="916"/>
    </location>
</feature>
<reference evidence="11 12" key="1">
    <citation type="journal article" date="2018" name="Microb. Genom.">
        <title>Expanding an expanded genome: long-read sequencing of Trypanosoma cruzi.</title>
        <authorList>
            <person name="Berna L."/>
            <person name="Rodriguez M."/>
            <person name="Chiribao M.L."/>
            <person name="Parodi-Talice A."/>
            <person name="Pita S."/>
            <person name="Rijo G."/>
            <person name="Alvarez-Valin F."/>
            <person name="Robello C."/>
        </authorList>
    </citation>
    <scope>NUCLEOTIDE SEQUENCE [LARGE SCALE GENOMIC DNA]</scope>
    <source>
        <strain evidence="11 12">TCC</strain>
    </source>
</reference>
<dbReference type="OrthoDB" id="243913at2759"/>
<keyword evidence="3 7" id="KW-0812">Transmembrane</keyword>
<evidence type="ECO:0000313" key="12">
    <source>
        <dbReference type="Proteomes" id="UP000246078"/>
    </source>
</evidence>
<feature type="compositionally biased region" description="Basic and acidic residues" evidence="6">
    <location>
        <begin position="590"/>
        <end position="602"/>
    </location>
</feature>
<dbReference type="VEuPathDB" id="TriTrypDB:TCDM_03562"/>
<feature type="transmembrane region" description="Helical" evidence="7">
    <location>
        <begin position="95"/>
        <end position="123"/>
    </location>
</feature>
<accession>A0A2V2X5L2</accession>
<feature type="transmembrane region" description="Helical" evidence="7">
    <location>
        <begin position="1494"/>
        <end position="1513"/>
    </location>
</feature>
<dbReference type="GO" id="GO:0071260">
    <property type="term" value="P:cellular response to mechanical stimulus"/>
    <property type="evidence" value="ECO:0007669"/>
    <property type="project" value="TreeGrafter"/>
</dbReference>
<feature type="transmembrane region" description="Helical" evidence="7">
    <location>
        <begin position="1138"/>
        <end position="1163"/>
    </location>
</feature>
<name>A0A2V2X5L2_TRYCR</name>
<feature type="transmembrane region" description="Helical" evidence="7">
    <location>
        <begin position="2614"/>
        <end position="2636"/>
    </location>
</feature>
<comment type="caution">
    <text evidence="11">The sequence shown here is derived from an EMBL/GenBank/DDBJ whole genome shotgun (WGS) entry which is preliminary data.</text>
</comment>
<dbReference type="VEuPathDB" id="TriTrypDB:TcBrA4_0122530"/>
<feature type="domain" description="Piezo transmembrane helical unit" evidence="9">
    <location>
        <begin position="1828"/>
        <end position="1953"/>
    </location>
</feature>
<feature type="transmembrane region" description="Helical" evidence="7">
    <location>
        <begin position="187"/>
        <end position="204"/>
    </location>
</feature>
<dbReference type="GO" id="GO:0008381">
    <property type="term" value="F:mechanosensitive monoatomic ion channel activity"/>
    <property type="evidence" value="ECO:0007669"/>
    <property type="project" value="InterPro"/>
</dbReference>
<feature type="transmembrane region" description="Helical" evidence="7">
    <location>
        <begin position="1370"/>
        <end position="1388"/>
    </location>
</feature>
<dbReference type="VEuPathDB" id="TriTrypDB:BCY84_19033"/>
<dbReference type="GO" id="GO:0042391">
    <property type="term" value="P:regulation of membrane potential"/>
    <property type="evidence" value="ECO:0007669"/>
    <property type="project" value="TreeGrafter"/>
</dbReference>
<dbReference type="VEuPathDB" id="TriTrypDB:TCDM_03563"/>
<feature type="transmembrane region" description="Helical" evidence="7">
    <location>
        <begin position="1104"/>
        <end position="1126"/>
    </location>
</feature>
<dbReference type="VEuPathDB" id="TriTrypDB:TcG_01964"/>
<feature type="domain" description="Piezo non-specific cation channel cap" evidence="8">
    <location>
        <begin position="2378"/>
        <end position="2705"/>
    </location>
</feature>
<dbReference type="VEuPathDB" id="TriTrypDB:TcCL_NonESM02391"/>
<feature type="transmembrane region" description="Helical" evidence="7">
    <location>
        <begin position="210"/>
        <end position="228"/>
    </location>
</feature>
<evidence type="ECO:0000256" key="7">
    <source>
        <dbReference type="SAM" id="Phobius"/>
    </source>
</evidence>
<feature type="transmembrane region" description="Helical" evidence="7">
    <location>
        <begin position="1318"/>
        <end position="1336"/>
    </location>
</feature>
<evidence type="ECO:0000256" key="4">
    <source>
        <dbReference type="ARBA" id="ARBA00022989"/>
    </source>
</evidence>
<feature type="transmembrane region" description="Helical" evidence="7">
    <location>
        <begin position="1519"/>
        <end position="1536"/>
    </location>
</feature>
<feature type="transmembrane region" description="Helical" evidence="7">
    <location>
        <begin position="993"/>
        <end position="1011"/>
    </location>
</feature>
<feature type="transmembrane region" description="Helical" evidence="7">
    <location>
        <begin position="1170"/>
        <end position="1189"/>
    </location>
</feature>
<feature type="transmembrane region" description="Helical" evidence="7">
    <location>
        <begin position="2130"/>
        <end position="2151"/>
    </location>
</feature>
<feature type="transmembrane region" description="Helical" evidence="7">
    <location>
        <begin position="828"/>
        <end position="847"/>
    </location>
</feature>
<evidence type="ECO:0000256" key="5">
    <source>
        <dbReference type="ARBA" id="ARBA00023136"/>
    </source>
</evidence>
<feature type="transmembrane region" description="Helical" evidence="7">
    <location>
        <begin position="2158"/>
        <end position="2178"/>
    </location>
</feature>
<feature type="transmembrane region" description="Helical" evidence="7">
    <location>
        <begin position="2184"/>
        <end position="2205"/>
    </location>
</feature>
<dbReference type="InterPro" id="IPR056770">
    <property type="entry name" value="Piezo_THU9_anchor"/>
</dbReference>
<dbReference type="VEuPathDB" id="TriTrypDB:Tc_MARK_2620"/>
<sequence>MPWSHGVSRPCTPHLQCVILSIVYLHSLFIPALLGQSIIATLLLVLNLVCAVRYENHRWRHLTLHSSDNWNDAISARLIPVRKVSLLSFLLPSQLLLYVSLVFSCLQLFLAATLGWLLGLSFMQQGWPKAVLNSLGVWGRKDVLPLVVNVVSSTLLAATSAALCFLLRKHQFQPSTEPNRLFHRSSLLCLALLAPVTASLYPTYDCTPLFVVHFLCMMSFSISSFPVLRVRLLEVATKGCTVVSLLLLAGGLLAQSPVVQKIVLEHGEPIYVWSIMRYECDWAKIFKSAAVFRRGAQFLLLAYTIVASRYVHGSWRCISRRELEEHREYFYEPPFLLWQLFSVRYPARLRKIQQFMGYYLPLAVFPLMIIMSFMVMDLVSILMVITTLFGFLLPSDTYVALLPFCYGAIALGIVLEFVATVDSRLQQPFFMVYAATGVTAFMIRLAQCFINSLLILAVCMFRVNPIQGQYRSLAEKKAQIRMAFNRLQNRIDEIQCIFKRVCNSTTGTVNREGFPELLKLVVPTSRIREKEIDSLWRFLTEGEPVLLQTTPQVTPRINKATLEFAGHADAVRNPLSHLSSALHGGRRASTSREESNGNRDDNDEKGEDMDLEAWEEIKNGLDSTSCMGALETKSPSREGEKSLEAAFTTISFQDVSSGEDQFRRGEHKNGLEEKVQHQQCSGRNSDALSRTISAVGSPGGTVAYLDFLVLVSKIESYRMQHRNGVYVAASMLKQIICLNASTLSLIAMFAISMAVKRLDILNGVYLLFFIGLACVPWYMLYCWFIIVAYTALHVAVRFTVMVYNASYHPNDTPSYWMEIIGIDIGKDPFALLVYFLLLILAVFQLRISRHEASGKITIQEILQRMEWRRFTSCDFFPQFYRHFLELSTSLVLVMMALFIPHNVFIAGFALLFLLYFSLGAYSKLAESVTLIALGAYNVAVLLISALYHVPAISNSFAERLSNVTVCQKITVQRCALDVGVSQNNQFGSMSLNLLPWYLAAALSVALCRHYFGVLGRGINRREEGNDDEGASVRMEEMQNMPDPSISNRRGAREEEEEEEEVAMVVEVAREGNHAMREERDFLENDGRQRMGLFFCSYTATRGTFIGRCVPMAFAISRYLYLVVTFIREAGTAQGKLMVWVSLAYASLSNFSLLGAAFMALFLLDSRGMPVVAVAVAQMALNYVYPFFFIPEAPLSVSSKRFFGLQKTQNGERPSILPPILACAMAVFYMHTEKDRAARHQEDALRQAHRLKNPPYHTPSTRDGMRAFFRSEEIQTPYVPFVASRENRERTREVYEPPARLITLKQQLIFMWNYFRTRFFLDLNFELTVLVASLGLALTPDRVTGLVFFVEFILMWLIGRVRSTTEIRYAVLQESLIVIALGGLYFIRLGLPKGLVGVSILHPEECNAWDHYCGCGLPLHHFVLMFALLVLRRCMRQNVAEVRATTLCVEGAFELGELLRRKEKEVEDCRRLLRSDIESVLPAPSRDIIRNPRTLFDLLIAVSCACLPAAVFAFVQGVLMASLLGVVEIAASLWILAFKRYLAWRWHKVWPFFILFLFLTFLPQLLARLPLTPPLMTHAENVMLALGFSPWSRGTTVGQAMVLFSAVLQQRIFSEFFFAAYLIGLCRGSLAAVERNREMLEYFRRKDEELQCQVVKEEEALKRRLEQLFSERNMCACQDEIKIGGLMPTQRVNEKETREEREFSSGVAPLSPMMGSVLKVPLSVSAQSDTYFSVLDSPKQLTKAGAAVDCPATTFDGRLSGVCSEEHVPPAREDDRKGGICSKISNAIECWSEQLVQYFSFRTYRGKAPPRTYSQGYRVLFAFTQFLLRKYAYVCYFLFMLNYALSGTIVDMVLSLSAALYGMLILPWSGRIYWRNALIYNVFSILVKCVIQLIVKWFAMNHMALKIVSACVLDIGLDRTEPSFSAMNLDIIMDFVLFVSIIIHRQFCFDYGVFANEHEEPFRPHRMETEKGEVHRKKKHHRNEESTAGRRELPEEDMDRIDVQCVVVVANEGRPSRQAPLSSSSSSSTLELLANKHDDNNVYNSNHDGIGEYNNSMRQKWQKRVFKKGGVLHKYWNNICERYGTGSDYYTLQFWADGLSLIVFTVVYFLLAGDFRGSILYSVQQDLLPWQLVLILFAGVMLMAAERIVYVLHSVQLKFVLHVVTILAYHAIFMLWRLTLAHRSTTAAVIILLMRFFSGSVSALQLQKGYPFHRKHDPFTTHTDIFHWLGHVVYRAIPFLFELRLLLDWSVSCTALKLQHWMLLEDVHHTVYMRYVDINDLAWTSPRKGRQFPFFVRMYQGIVGFAACLLVLFFPLMLYSTFNPNVGVNLVTSWQTKIAFGTTSNFYTATATEAPVSQNLVSILWELLPSLQHDEFGSQGLLQLLMFPRCSAEVWSATPETRLLLLGQLNAAVNNETTFFIHKEDHVVRMEVSAPETRRVRSYQRYMVPWSTVVKLRDALEGAHLWYTSRHLEKHQGGVHSASTLVYESGDWIPLPQFYSPFLNNIQNDLVMKKHVRADCAVQLNGVGNSDGKTPPVLYWCVRCNSFANLTDGSTTRTWSMNGANEPLDMADNDNDNGEAMQSKETLVSDTNAGNITGIFEIVASSYVALNLSLVFLPNMGIIALYTTFILAIGTFLRNTVMDRAHRVVLMQVANPDPIAELLRYIYMARSSAINGYVDGLLLEQQLFFELVDMLRSPERVLALSGRRVDDYDGCGRFCKYLKKSSYHPF</sequence>
<keyword evidence="5 7" id="KW-0472">Membrane</keyword>
<evidence type="ECO:0000256" key="2">
    <source>
        <dbReference type="ARBA" id="ARBA00007821"/>
    </source>
</evidence>
<comment type="similarity">
    <text evidence="2">Belongs to the PIEZO (TC 1.A.75) family.</text>
</comment>
<feature type="transmembrane region" description="Helical" evidence="7">
    <location>
        <begin position="763"/>
        <end position="780"/>
    </location>
</feature>
<feature type="transmembrane region" description="Helical" evidence="7">
    <location>
        <begin position="2297"/>
        <end position="2318"/>
    </location>
</feature>
<feature type="compositionally biased region" description="Basic and acidic residues" evidence="6">
    <location>
        <begin position="1981"/>
        <end position="1992"/>
    </location>
</feature>
<dbReference type="VEuPathDB" id="TriTrypDB:C3747_25g151"/>
<dbReference type="InterPro" id="IPR056768">
    <property type="entry name" value="THU_Piezo"/>
</dbReference>
<dbReference type="EMBL" id="PRFC01000025">
    <property type="protein sequence ID" value="PWV16116.1"/>
    <property type="molecule type" value="Genomic_DNA"/>
</dbReference>